<feature type="domain" description="HAMP" evidence="12">
    <location>
        <begin position="296"/>
        <end position="350"/>
    </location>
</feature>
<evidence type="ECO:0000259" key="12">
    <source>
        <dbReference type="PROSITE" id="PS50885"/>
    </source>
</evidence>
<evidence type="ECO:0000256" key="8">
    <source>
        <dbReference type="ARBA" id="ARBA00029447"/>
    </source>
</evidence>
<dbReference type="GO" id="GO:0007165">
    <property type="term" value="P:signal transduction"/>
    <property type="evidence" value="ECO:0007669"/>
    <property type="project" value="UniProtKB-KW"/>
</dbReference>
<evidence type="ECO:0000256" key="5">
    <source>
        <dbReference type="ARBA" id="ARBA00022989"/>
    </source>
</evidence>
<keyword evidence="2" id="KW-1003">Cell membrane</keyword>
<dbReference type="SUPFAM" id="SSF58104">
    <property type="entry name" value="Methyl-accepting chemotaxis protein (MCP) signaling domain"/>
    <property type="match status" value="1"/>
</dbReference>
<dbReference type="PANTHER" id="PTHR32089:SF114">
    <property type="entry name" value="METHYL-ACCEPTING CHEMOTAXIS PROTEIN MCPB"/>
    <property type="match status" value="1"/>
</dbReference>
<keyword evidence="4 10" id="KW-0812">Transmembrane</keyword>
<dbReference type="InterPro" id="IPR004089">
    <property type="entry name" value="MCPsignal_dom"/>
</dbReference>
<protein>
    <submittedName>
        <fullName evidence="13">Chemotaxis sensory transducer</fullName>
    </submittedName>
</protein>
<dbReference type="Gene3D" id="3.30.450.20">
    <property type="entry name" value="PAS domain"/>
    <property type="match status" value="2"/>
</dbReference>
<dbReference type="SMART" id="SM00283">
    <property type="entry name" value="MA"/>
    <property type="match status" value="1"/>
</dbReference>
<keyword evidence="6 10" id="KW-0472">Membrane</keyword>
<dbReference type="CDD" id="cd12912">
    <property type="entry name" value="PDC2_MCP_like"/>
    <property type="match status" value="1"/>
</dbReference>
<dbReference type="GO" id="GO:0005886">
    <property type="term" value="C:plasma membrane"/>
    <property type="evidence" value="ECO:0007669"/>
    <property type="project" value="UniProtKB-SubCell"/>
</dbReference>
<evidence type="ECO:0000256" key="2">
    <source>
        <dbReference type="ARBA" id="ARBA00022475"/>
    </source>
</evidence>
<dbReference type="CDD" id="cd12913">
    <property type="entry name" value="PDC1_MCP_like"/>
    <property type="match status" value="1"/>
</dbReference>
<reference evidence="14" key="1">
    <citation type="submission" date="2009-11" db="EMBL/GenBank/DDBJ databases">
        <title>The complete genome of Sulfurospirillum deleyianum DSM 6946.</title>
        <authorList>
            <consortium name="US DOE Joint Genome Institute (JGI-PGF)"/>
            <person name="Lucas S."/>
            <person name="Copeland A."/>
            <person name="Lapidus A."/>
            <person name="Glavina del Rio T."/>
            <person name="Dalin E."/>
            <person name="Tice H."/>
            <person name="Bruce D."/>
            <person name="Goodwin L."/>
            <person name="Pitluck S."/>
            <person name="Kyrpides N."/>
            <person name="Mavromatis K."/>
            <person name="Ivanova N."/>
            <person name="Ovchinnikova G."/>
            <person name="Munk A.C."/>
            <person name="Lu M."/>
            <person name="Brettin T."/>
            <person name="Detter J.C."/>
            <person name="Han C."/>
            <person name="Tapia R."/>
            <person name="Larimer F."/>
            <person name="Land M."/>
            <person name="Hauser L."/>
            <person name="Markowitz V."/>
            <person name="Cheng J.F."/>
            <person name="Hugenholtz P."/>
            <person name="Woyke T."/>
            <person name="Wu D."/>
            <person name="Aumann P."/>
            <person name="Schneider S."/>
            <person name="Lang E."/>
            <person name="Spring S."/>
            <person name="Klenk H.P."/>
            <person name="Eisen J.A."/>
        </authorList>
    </citation>
    <scope>NUCLEOTIDE SEQUENCE [LARGE SCALE GENOMIC DNA]</scope>
    <source>
        <strain evidence="14">ATCC 51133 / DSM 6946 / 5175</strain>
    </source>
</reference>
<evidence type="ECO:0000256" key="9">
    <source>
        <dbReference type="PROSITE-ProRule" id="PRU00284"/>
    </source>
</evidence>
<dbReference type="Proteomes" id="UP000002222">
    <property type="component" value="Chromosome"/>
</dbReference>
<evidence type="ECO:0000256" key="4">
    <source>
        <dbReference type="ARBA" id="ARBA00022692"/>
    </source>
</evidence>
<comment type="similarity">
    <text evidence="8">Belongs to the methyl-accepting chemotaxis (MCP) protein family.</text>
</comment>
<name>D1B180_SULD5</name>
<keyword evidence="7 9" id="KW-0807">Transducer</keyword>
<dbReference type="PROSITE" id="PS50111">
    <property type="entry name" value="CHEMOTAXIS_TRANSDUC_2"/>
    <property type="match status" value="1"/>
</dbReference>
<gene>
    <name evidence="13" type="ordered locus">Sdel_0819</name>
</gene>
<feature type="transmembrane region" description="Helical" evidence="10">
    <location>
        <begin position="7"/>
        <end position="28"/>
    </location>
</feature>
<keyword evidence="3" id="KW-0145">Chemotaxis</keyword>
<evidence type="ECO:0000256" key="7">
    <source>
        <dbReference type="ARBA" id="ARBA00023224"/>
    </source>
</evidence>
<evidence type="ECO:0000256" key="10">
    <source>
        <dbReference type="SAM" id="Phobius"/>
    </source>
</evidence>
<dbReference type="PANTHER" id="PTHR32089">
    <property type="entry name" value="METHYL-ACCEPTING CHEMOTAXIS PROTEIN MCPB"/>
    <property type="match status" value="1"/>
</dbReference>
<evidence type="ECO:0000313" key="13">
    <source>
        <dbReference type="EMBL" id="ACZ11850.1"/>
    </source>
</evidence>
<evidence type="ECO:0000256" key="3">
    <source>
        <dbReference type="ARBA" id="ARBA00022500"/>
    </source>
</evidence>
<accession>D1B180</accession>
<keyword evidence="14" id="KW-1185">Reference proteome</keyword>
<dbReference type="PROSITE" id="PS50885">
    <property type="entry name" value="HAMP"/>
    <property type="match status" value="1"/>
</dbReference>
<dbReference type="Gene3D" id="1.10.287.950">
    <property type="entry name" value="Methyl-accepting chemotaxis protein"/>
    <property type="match status" value="1"/>
</dbReference>
<dbReference type="OrthoDB" id="9781638at2"/>
<dbReference type="AlphaFoldDB" id="D1B180"/>
<feature type="domain" description="Methyl-accepting transducer" evidence="11">
    <location>
        <begin position="355"/>
        <end position="612"/>
    </location>
</feature>
<dbReference type="STRING" id="525898.Sdel_0819"/>
<proteinExistence type="inferred from homology"/>
<dbReference type="EMBL" id="CP001816">
    <property type="protein sequence ID" value="ACZ11850.1"/>
    <property type="molecule type" value="Genomic_DNA"/>
</dbReference>
<dbReference type="InterPro" id="IPR003660">
    <property type="entry name" value="HAMP_dom"/>
</dbReference>
<organism evidence="13 14">
    <name type="scientific">Sulfurospirillum deleyianum (strain ATCC 51133 / DSM 6946 / 5175)</name>
    <dbReference type="NCBI Taxonomy" id="525898"/>
    <lineage>
        <taxon>Bacteria</taxon>
        <taxon>Pseudomonadati</taxon>
        <taxon>Campylobacterota</taxon>
        <taxon>Epsilonproteobacteria</taxon>
        <taxon>Campylobacterales</taxon>
        <taxon>Sulfurospirillaceae</taxon>
        <taxon>Sulfurospirillum</taxon>
    </lineage>
</organism>
<keyword evidence="5 10" id="KW-1133">Transmembrane helix</keyword>
<dbReference type="eggNOG" id="COG0840">
    <property type="taxonomic scope" value="Bacteria"/>
</dbReference>
<evidence type="ECO:0000259" key="11">
    <source>
        <dbReference type="PROSITE" id="PS50111"/>
    </source>
</evidence>
<dbReference type="SUPFAM" id="SSF103190">
    <property type="entry name" value="Sensory domain-like"/>
    <property type="match status" value="1"/>
</dbReference>
<dbReference type="Pfam" id="PF00015">
    <property type="entry name" value="MCPsignal"/>
    <property type="match status" value="1"/>
</dbReference>
<dbReference type="KEGG" id="sdl:Sdel_0819"/>
<evidence type="ECO:0000256" key="6">
    <source>
        <dbReference type="ARBA" id="ARBA00023136"/>
    </source>
</evidence>
<dbReference type="HOGENOM" id="CLU_000445_107_19_7"/>
<dbReference type="GO" id="GO:0006935">
    <property type="term" value="P:chemotaxis"/>
    <property type="evidence" value="ECO:0007669"/>
    <property type="project" value="UniProtKB-KW"/>
</dbReference>
<dbReference type="InterPro" id="IPR029151">
    <property type="entry name" value="Sensor-like_sf"/>
</dbReference>
<dbReference type="Pfam" id="PF02743">
    <property type="entry name" value="dCache_1"/>
    <property type="match status" value="1"/>
</dbReference>
<dbReference type="Pfam" id="PF00672">
    <property type="entry name" value="HAMP"/>
    <property type="match status" value="1"/>
</dbReference>
<dbReference type="InterPro" id="IPR033479">
    <property type="entry name" value="dCache_1"/>
</dbReference>
<sequence length="627" mass="68172">MSFKAKILTTISVLMFASLSIFGLISYLDTKRNSVAQVEQSLQMASRALTDYIDVWIAGKKSGVESASRYLTDIEMMDQASVIMILKETTKTLGGFDTTVGLEDGTAYTGSGTAMPKGYDPRVRGWYKTIKASQKVGVTDAYVDATTNKLIVSIMAPIMKEGKFLGGVILDIALDVLIKATSDVTFNGGYGTLIDTQGIFIAHPNKELLGKELKSVNAELAQKIAGKDAGLIEYVHGGKAKVFAFKVSKETGGWVPAITFDQETAYAFLSAQIKELMVAGIIMLILSIGIMILLIKALLKPLDNLNGVVEELSSSEGDLRQRLSATANDEFAQVSRNINKFIEKLHEIVKKSKTISNENASISEELSRTASEVVRNVDAESRIVEHTKEEGISLVKSIENSVSKAKDSQKALSDTQKDISDVKTKVEQLEYTMQATAAKEQNLAERLNTVSHNANEVKDVLNIIRDIADQTNLLALNAAIEAARAGEHGRGFAVVADEVRKLAERTQKSLVEIDATINVVVQSIMDANTDITANAQEVNALASISVELQDGMNSVATIIHKTIDDSHHTVNDFIDTASKIKKIVDEIEKINVISKENVGSIDNVSQASEHLHVMTENLNNELGKFKS</sequence>
<evidence type="ECO:0000313" key="14">
    <source>
        <dbReference type="Proteomes" id="UP000002222"/>
    </source>
</evidence>
<evidence type="ECO:0000256" key="1">
    <source>
        <dbReference type="ARBA" id="ARBA00004651"/>
    </source>
</evidence>
<feature type="transmembrane region" description="Helical" evidence="10">
    <location>
        <begin position="276"/>
        <end position="295"/>
    </location>
</feature>
<dbReference type="RefSeq" id="WP_012856614.1">
    <property type="nucleotide sequence ID" value="NC_013512.1"/>
</dbReference>
<reference evidence="13 14" key="2">
    <citation type="journal article" date="2010" name="Stand. Genomic Sci.">
        <title>Complete genome sequence of Sulfurospirillum deleyianum type strain (5175).</title>
        <authorList>
            <person name="Sikorski J."/>
            <person name="Lapidus A."/>
            <person name="Copeland A."/>
            <person name="Glavina Del Rio T."/>
            <person name="Nolan M."/>
            <person name="Lucas S."/>
            <person name="Chen F."/>
            <person name="Tice H."/>
            <person name="Cheng J.F."/>
            <person name="Saunders E."/>
            <person name="Bruce D."/>
            <person name="Goodwin L."/>
            <person name="Pitluck S."/>
            <person name="Ovchinnikova G."/>
            <person name="Pati A."/>
            <person name="Ivanova N."/>
            <person name="Mavromatis K."/>
            <person name="Chen A."/>
            <person name="Palaniappan K."/>
            <person name="Chain P."/>
            <person name="Land M."/>
            <person name="Hauser L."/>
            <person name="Chang Y.J."/>
            <person name="Jeffries C.D."/>
            <person name="Brettin T."/>
            <person name="Detter J.C."/>
            <person name="Han C."/>
            <person name="Rohde M."/>
            <person name="Lang E."/>
            <person name="Spring S."/>
            <person name="Goker M."/>
            <person name="Bristow J."/>
            <person name="Eisen J.A."/>
            <person name="Markowitz V."/>
            <person name="Hugenholtz P."/>
            <person name="Kyrpides N.C."/>
            <person name="Klenk H.P."/>
        </authorList>
    </citation>
    <scope>NUCLEOTIDE SEQUENCE [LARGE SCALE GENOMIC DNA]</scope>
    <source>
        <strain evidence="14">ATCC 51133 / DSM 6946 / 5175</strain>
    </source>
</reference>
<dbReference type="SMART" id="SM00304">
    <property type="entry name" value="HAMP"/>
    <property type="match status" value="1"/>
</dbReference>
<comment type="subcellular location">
    <subcellularLocation>
        <location evidence="1">Cell membrane</location>
        <topology evidence="1">Multi-pass membrane protein</topology>
    </subcellularLocation>
</comment>
<dbReference type="CDD" id="cd06225">
    <property type="entry name" value="HAMP"/>
    <property type="match status" value="1"/>
</dbReference>